<dbReference type="KEGG" id="gai:IMCC3135_18985"/>
<accession>A0A2Z2NQX7</accession>
<feature type="domain" description="eCIS core" evidence="2">
    <location>
        <begin position="278"/>
        <end position="356"/>
    </location>
</feature>
<evidence type="ECO:0000259" key="2">
    <source>
        <dbReference type="Pfam" id="PF13699"/>
    </source>
</evidence>
<evidence type="ECO:0000256" key="1">
    <source>
        <dbReference type="ARBA" id="ARBA00022729"/>
    </source>
</evidence>
<dbReference type="SUPFAM" id="SSF69318">
    <property type="entry name" value="Integrin alpha N-terminal domain"/>
    <property type="match status" value="1"/>
</dbReference>
<proteinExistence type="predicted"/>
<dbReference type="Pfam" id="PF13517">
    <property type="entry name" value="FG-GAP_3"/>
    <property type="match status" value="1"/>
</dbReference>
<dbReference type="Pfam" id="PF13699">
    <property type="entry name" value="eCIS_core"/>
    <property type="match status" value="1"/>
</dbReference>
<dbReference type="Proteomes" id="UP000250079">
    <property type="component" value="Chromosome"/>
</dbReference>
<reference evidence="3 4" key="1">
    <citation type="submission" date="2016-12" db="EMBL/GenBank/DDBJ databases">
        <authorList>
            <person name="Song W.-J."/>
            <person name="Kurnit D.M."/>
        </authorList>
    </citation>
    <scope>NUCLEOTIDE SEQUENCE [LARGE SCALE GENOMIC DNA]</scope>
    <source>
        <strain evidence="3 4">IMCC3135</strain>
    </source>
</reference>
<dbReference type="InterPro" id="IPR013517">
    <property type="entry name" value="FG-GAP"/>
</dbReference>
<evidence type="ECO:0000313" key="4">
    <source>
        <dbReference type="Proteomes" id="UP000250079"/>
    </source>
</evidence>
<protein>
    <recommendedName>
        <fullName evidence="2">eCIS core domain-containing protein</fullName>
    </recommendedName>
</protein>
<dbReference type="InterPro" id="IPR028994">
    <property type="entry name" value="Integrin_alpha_N"/>
</dbReference>
<dbReference type="Gene3D" id="2.40.128.340">
    <property type="match status" value="2"/>
</dbReference>
<dbReference type="EMBL" id="CP018632">
    <property type="protein sequence ID" value="ASJ73876.1"/>
    <property type="molecule type" value="Genomic_DNA"/>
</dbReference>
<keyword evidence="1" id="KW-0732">Signal</keyword>
<name>A0A2Z2NQX7_9GAMM</name>
<sequence length="391" mass="42540">MTTTFVQLSGGTTSSAWTPWSPDHGAGSFAVGSCSDIVAGDVNGDGKTDLLCPYDYGKEATTTFVQLSSGTTSSAWTPWSPDHGTGSFAVGSCSDIVAGDVNGDGKTDLLCPYDYGKAATTTFVQLSGGMTSNEWTPWSPDHGADTFAVRSCKDIVAGDVNGDGKTDLLCPYDYGKEATTTFVQLSDGPTSSTWTPWSPVHANTMIDFWAMLEPGIGKTRECSQNNNCHSNPACEIRKKLRKLDCERIKVSHIISSEPTEAAIHESRKQMSNRNLDVIPTAVRAELQAYFSSDILDEVRYTSDYSNVLSISQYALDWAGMDAIVFGHIVVFRELSNALNNMGLWAHELEHVKQYKRLGIDGFSQYYTHASSRIEAAAEAQRKYICSQLNSC</sequence>
<keyword evidence="4" id="KW-1185">Reference proteome</keyword>
<dbReference type="InterPro" id="IPR025295">
    <property type="entry name" value="eCIS_core_dom"/>
</dbReference>
<organism evidence="3 4">
    <name type="scientific">Granulosicoccus antarcticus IMCC3135</name>
    <dbReference type="NCBI Taxonomy" id="1192854"/>
    <lineage>
        <taxon>Bacteria</taxon>
        <taxon>Pseudomonadati</taxon>
        <taxon>Pseudomonadota</taxon>
        <taxon>Gammaproteobacteria</taxon>
        <taxon>Chromatiales</taxon>
        <taxon>Granulosicoccaceae</taxon>
        <taxon>Granulosicoccus</taxon>
    </lineage>
</organism>
<gene>
    <name evidence="3" type="ORF">IMCC3135_18985</name>
</gene>
<evidence type="ECO:0000313" key="3">
    <source>
        <dbReference type="EMBL" id="ASJ73876.1"/>
    </source>
</evidence>
<dbReference type="AlphaFoldDB" id="A0A2Z2NQX7"/>